<reference evidence="1" key="2">
    <citation type="submission" date="2020-07" db="EMBL/GenBank/DDBJ databases">
        <authorList>
            <person name="Vera ALvarez R."/>
            <person name="Arias-Moreno D.M."/>
            <person name="Jimenez-Jacinto V."/>
            <person name="Jimenez-Bremont J.F."/>
            <person name="Swaminathan K."/>
            <person name="Moose S.P."/>
            <person name="Guerrero-Gonzalez M.L."/>
            <person name="Marino-Ramirez L."/>
            <person name="Landsman D."/>
            <person name="Rodriguez-Kessler M."/>
            <person name="Delgado-Sanchez P."/>
        </authorList>
    </citation>
    <scope>NUCLEOTIDE SEQUENCE</scope>
    <source>
        <tissue evidence="1">Cladode</tissue>
    </source>
</reference>
<reference evidence="1" key="1">
    <citation type="journal article" date="2013" name="J. Plant Res.">
        <title>Effect of fungi and light on seed germination of three Opuntia species from semiarid lands of central Mexico.</title>
        <authorList>
            <person name="Delgado-Sanchez P."/>
            <person name="Jimenez-Bremont J.F."/>
            <person name="Guerrero-Gonzalez Mde L."/>
            <person name="Flores J."/>
        </authorList>
    </citation>
    <scope>NUCLEOTIDE SEQUENCE</scope>
    <source>
        <tissue evidence="1">Cladode</tissue>
    </source>
</reference>
<sequence>MMSLSFGGCILCVDANTTHFTFAFLLTACLCRRLHPPGYAFCSYYSFLFFRLCFQMQVPISIVRRRAFERRKLVLVSLNQTPTKILLIFQRHFCKTTACMTLNLRHHIIFLIVIFPISISSTSHPVPVLRDQGHSVLLDCCCSVLSERDRPT</sequence>
<dbReference type="AlphaFoldDB" id="A0A7C9EZH3"/>
<proteinExistence type="predicted"/>
<name>A0A7C9EZH3_OPUST</name>
<protein>
    <submittedName>
        <fullName evidence="1">Uncharacterized protein</fullName>
    </submittedName>
</protein>
<evidence type="ECO:0000313" key="1">
    <source>
        <dbReference type="EMBL" id="MBA4670849.1"/>
    </source>
</evidence>
<dbReference type="EMBL" id="GISG01248892">
    <property type="protein sequence ID" value="MBA4670849.1"/>
    <property type="molecule type" value="Transcribed_RNA"/>
</dbReference>
<accession>A0A7C9EZH3</accession>
<organism evidence="1">
    <name type="scientific">Opuntia streptacantha</name>
    <name type="common">Prickly pear cactus</name>
    <name type="synonym">Opuntia cardona</name>
    <dbReference type="NCBI Taxonomy" id="393608"/>
    <lineage>
        <taxon>Eukaryota</taxon>
        <taxon>Viridiplantae</taxon>
        <taxon>Streptophyta</taxon>
        <taxon>Embryophyta</taxon>
        <taxon>Tracheophyta</taxon>
        <taxon>Spermatophyta</taxon>
        <taxon>Magnoliopsida</taxon>
        <taxon>eudicotyledons</taxon>
        <taxon>Gunneridae</taxon>
        <taxon>Pentapetalae</taxon>
        <taxon>Caryophyllales</taxon>
        <taxon>Cactineae</taxon>
        <taxon>Cactaceae</taxon>
        <taxon>Opuntioideae</taxon>
        <taxon>Opuntia</taxon>
    </lineage>
</organism>